<proteinExistence type="inferred from homology"/>
<evidence type="ECO:0000256" key="9">
    <source>
        <dbReference type="ARBA" id="ARBA00023157"/>
    </source>
</evidence>
<evidence type="ECO:0000256" key="6">
    <source>
        <dbReference type="ARBA" id="ARBA00022982"/>
    </source>
</evidence>
<evidence type="ECO:0000256" key="1">
    <source>
        <dbReference type="ARBA" id="ARBA00004137"/>
    </source>
</evidence>
<evidence type="ECO:0000256" key="2">
    <source>
        <dbReference type="ARBA" id="ARBA00006498"/>
    </source>
</evidence>
<evidence type="ECO:0000256" key="5">
    <source>
        <dbReference type="ARBA" id="ARBA00022792"/>
    </source>
</evidence>
<keyword evidence="7 10" id="KW-0496">Mitochondrion</keyword>
<dbReference type="InterPro" id="IPR023184">
    <property type="entry name" value="Ubol_cytC_Rdtase_hinge_dom"/>
</dbReference>
<dbReference type="PANTHER" id="PTHR15336:SF0">
    <property type="entry name" value="CYTOCHROME B-C1 COMPLEX SUBUNIT 6, MITOCHONDRIAL"/>
    <property type="match status" value="1"/>
</dbReference>
<evidence type="ECO:0000259" key="12">
    <source>
        <dbReference type="Pfam" id="PF02320"/>
    </source>
</evidence>
<keyword evidence="6 10" id="KW-0249">Electron transport</keyword>
<comment type="caution">
    <text evidence="13">The sequence shown here is derived from an EMBL/GenBank/DDBJ whole genome shotgun (WGS) entry which is preliminary data.</text>
</comment>
<gene>
    <name evidence="13" type="ORF">ZIOFF_061666</name>
</gene>
<feature type="disulfide bond" evidence="11">
    <location>
        <begin position="57"/>
        <end position="71"/>
    </location>
</feature>
<protein>
    <recommendedName>
        <fullName evidence="10">Cytochrome b-c1 complex subunit 6</fullName>
    </recommendedName>
</protein>
<keyword evidence="14" id="KW-1185">Reference proteome</keyword>
<dbReference type="Proteomes" id="UP000734854">
    <property type="component" value="Unassembled WGS sequence"/>
</dbReference>
<evidence type="ECO:0000256" key="11">
    <source>
        <dbReference type="PIRSR" id="PIRSR000019-1"/>
    </source>
</evidence>
<dbReference type="Pfam" id="PF02320">
    <property type="entry name" value="UCR_hinge"/>
    <property type="match status" value="1"/>
</dbReference>
<keyword evidence="9" id="KW-1015">Disulfide bond</keyword>
<dbReference type="PIRSF" id="PIRSF000019">
    <property type="entry name" value="Bc1_11K"/>
    <property type="match status" value="1"/>
</dbReference>
<sequence>MTQEELTDQKQYLEETFKPKCIRPLQAYQDSLFLYQLLKICDAICGTTNLCKYMQACIERVKGDETGQKHCTGQYFDYWSCVDGLVAPSLFEKLK</sequence>
<dbReference type="EMBL" id="JACMSC010000017">
    <property type="protein sequence ID" value="KAG6478231.1"/>
    <property type="molecule type" value="Genomic_DNA"/>
</dbReference>
<dbReference type="GO" id="GO:0006122">
    <property type="term" value="P:mitochondrial electron transport, ubiquinol to cytochrome c"/>
    <property type="evidence" value="ECO:0007669"/>
    <property type="project" value="InterPro"/>
</dbReference>
<keyword evidence="5 10" id="KW-0999">Mitochondrion inner membrane</keyword>
<comment type="subcellular location">
    <subcellularLocation>
        <location evidence="1">Mitochondrion inner membrane</location>
        <topology evidence="1">Peripheral membrane protein</topology>
        <orientation evidence="1">Intermembrane side</orientation>
    </subcellularLocation>
</comment>
<dbReference type="InterPro" id="IPR003422">
    <property type="entry name" value="Cyt_b-c1_6"/>
</dbReference>
<reference evidence="13 14" key="1">
    <citation type="submission" date="2020-08" db="EMBL/GenBank/DDBJ databases">
        <title>Plant Genome Project.</title>
        <authorList>
            <person name="Zhang R.-G."/>
        </authorList>
    </citation>
    <scope>NUCLEOTIDE SEQUENCE [LARGE SCALE GENOMIC DNA]</scope>
    <source>
        <tissue evidence="13">Rhizome</tissue>
    </source>
</reference>
<dbReference type="AlphaFoldDB" id="A0A8J5F2R6"/>
<accession>A0A8J5F2R6</accession>
<keyword evidence="4 10" id="KW-0679">Respiratory chain</keyword>
<evidence type="ECO:0000256" key="3">
    <source>
        <dbReference type="ARBA" id="ARBA00022448"/>
    </source>
</evidence>
<evidence type="ECO:0000313" key="13">
    <source>
        <dbReference type="EMBL" id="KAG6478231.1"/>
    </source>
</evidence>
<name>A0A8J5F2R6_ZINOF</name>
<keyword evidence="3 10" id="KW-0813">Transport</keyword>
<keyword evidence="8 10" id="KW-0472">Membrane</keyword>
<dbReference type="Gene3D" id="1.10.287.20">
    <property type="entry name" value="Ubiquinol-cytochrome C reductase hinge domain"/>
    <property type="match status" value="1"/>
</dbReference>
<evidence type="ECO:0000256" key="4">
    <source>
        <dbReference type="ARBA" id="ARBA00022660"/>
    </source>
</evidence>
<evidence type="ECO:0000256" key="7">
    <source>
        <dbReference type="ARBA" id="ARBA00023128"/>
    </source>
</evidence>
<comment type="function">
    <text evidence="10">Component of the ubiquinol-cytochrome c oxidoreductase, a multisubunit transmembrane complex that is part of the mitochondrial electron transport chain which drives oxidative phosphorylation.</text>
</comment>
<dbReference type="SUPFAM" id="SSF81531">
    <property type="entry name" value="Non-heme 11 kDa protein of cytochrome bc1 complex (Ubiquinol-cytochrome c reductase)"/>
    <property type="match status" value="1"/>
</dbReference>
<dbReference type="FunFam" id="1.10.287.20:FF:000001">
    <property type="entry name" value="Cytochrome b-c1 complex subunit 6"/>
    <property type="match status" value="1"/>
</dbReference>
<evidence type="ECO:0000313" key="14">
    <source>
        <dbReference type="Proteomes" id="UP000734854"/>
    </source>
</evidence>
<evidence type="ECO:0000256" key="10">
    <source>
        <dbReference type="PIRNR" id="PIRNR000019"/>
    </source>
</evidence>
<dbReference type="GO" id="GO:0005743">
    <property type="term" value="C:mitochondrial inner membrane"/>
    <property type="evidence" value="ECO:0007669"/>
    <property type="project" value="UniProtKB-SubCell"/>
</dbReference>
<comment type="similarity">
    <text evidence="2 10">Belongs to the UQCRH/QCR6 family.</text>
</comment>
<dbReference type="PANTHER" id="PTHR15336">
    <property type="entry name" value="UBIQUINOL-CYTOCHROME C REDUCTASE COMPLEX 7.8 KDA PROTEIN"/>
    <property type="match status" value="1"/>
</dbReference>
<organism evidence="13 14">
    <name type="scientific">Zingiber officinale</name>
    <name type="common">Ginger</name>
    <name type="synonym">Amomum zingiber</name>
    <dbReference type="NCBI Taxonomy" id="94328"/>
    <lineage>
        <taxon>Eukaryota</taxon>
        <taxon>Viridiplantae</taxon>
        <taxon>Streptophyta</taxon>
        <taxon>Embryophyta</taxon>
        <taxon>Tracheophyta</taxon>
        <taxon>Spermatophyta</taxon>
        <taxon>Magnoliopsida</taxon>
        <taxon>Liliopsida</taxon>
        <taxon>Zingiberales</taxon>
        <taxon>Zingiberaceae</taxon>
        <taxon>Zingiber</taxon>
    </lineage>
</organism>
<dbReference type="InterPro" id="IPR036811">
    <property type="entry name" value="Ubol_cytC_Rdtase_hinge_dom_sf"/>
</dbReference>
<feature type="domain" description="Ubiquinol-cytochrome C reductase hinge" evidence="12">
    <location>
        <begin position="49"/>
        <end position="95"/>
    </location>
</feature>
<evidence type="ECO:0000256" key="8">
    <source>
        <dbReference type="ARBA" id="ARBA00023136"/>
    </source>
</evidence>